<dbReference type="Proteomes" id="UP000540989">
    <property type="component" value="Unassembled WGS sequence"/>
</dbReference>
<evidence type="ECO:0000313" key="1">
    <source>
        <dbReference type="EMBL" id="MBB5060101.1"/>
    </source>
</evidence>
<name>A0A7W7ZJ24_9BACT</name>
<keyword evidence="2" id="KW-1185">Reference proteome</keyword>
<organism evidence="1 2">
    <name type="scientific">Granulicella aggregans</name>
    <dbReference type="NCBI Taxonomy" id="474949"/>
    <lineage>
        <taxon>Bacteria</taxon>
        <taxon>Pseudomonadati</taxon>
        <taxon>Acidobacteriota</taxon>
        <taxon>Terriglobia</taxon>
        <taxon>Terriglobales</taxon>
        <taxon>Acidobacteriaceae</taxon>
        <taxon>Granulicella</taxon>
    </lineage>
</organism>
<protein>
    <submittedName>
        <fullName evidence="1">Uncharacterized protein</fullName>
    </submittedName>
</protein>
<gene>
    <name evidence="1" type="ORF">HDF16_004837</name>
</gene>
<sequence>MCVPLNMRMVAAYLPSLPSQLRSERPGFHRWRVDLTHAKLGHNLVNCYGNQMEDRNAASPKAEAETAAFVCSGGPRDFRARSAPDVFRWAVYVHTRLFMLLDHAKYPKDNGVWLVLSEATDPMDAELRQALPSLRPIQGLGSKIGHWLVLPADCAEFEQWALHACDLILSHDPRLGRIPQSRR</sequence>
<dbReference type="EMBL" id="JACHIP010000009">
    <property type="protein sequence ID" value="MBB5060101.1"/>
    <property type="molecule type" value="Genomic_DNA"/>
</dbReference>
<comment type="caution">
    <text evidence="1">The sequence shown here is derived from an EMBL/GenBank/DDBJ whole genome shotgun (WGS) entry which is preliminary data.</text>
</comment>
<proteinExistence type="predicted"/>
<evidence type="ECO:0000313" key="2">
    <source>
        <dbReference type="Proteomes" id="UP000540989"/>
    </source>
</evidence>
<dbReference type="AlphaFoldDB" id="A0A7W7ZJ24"/>
<reference evidence="1 2" key="1">
    <citation type="submission" date="2020-08" db="EMBL/GenBank/DDBJ databases">
        <title>Genomic Encyclopedia of Type Strains, Phase IV (KMG-V): Genome sequencing to study the core and pangenomes of soil and plant-associated prokaryotes.</title>
        <authorList>
            <person name="Whitman W."/>
        </authorList>
    </citation>
    <scope>NUCLEOTIDE SEQUENCE [LARGE SCALE GENOMIC DNA]</scope>
    <source>
        <strain evidence="1 2">M8UP14</strain>
    </source>
</reference>
<accession>A0A7W7ZJ24</accession>